<feature type="region of interest" description="Disordered" evidence="12">
    <location>
        <begin position="107"/>
        <end position="149"/>
    </location>
</feature>
<comment type="subunit">
    <text evidence="11">Homodimer; disulfide-linked. Seems to also exist as monomers.</text>
</comment>
<protein>
    <submittedName>
        <fullName evidence="13">Fin bud initiation factor homolog</fullName>
    </submittedName>
</protein>
<proteinExistence type="inferred from homology"/>
<sequence length="365" mass="39096">MCSAQPRRNPAAGFPHSVGSPQRSAGAAAFRRAGFPPAAEPSGAPALAAFIPSPRQGSARCPHPQTRFFFFKRGRDGPSQGGDAPGRGRAGAALAVLCPAFKGGALKPDTRAPPGSAPPPALLGPARPGPAPASRPVPEGAHGAGAARRRPALRLRAAMRALRLLWLGWLCSLCRGYFEGPLYPEMSNGTLHHYFVPDGDYEENDDPERCQLLFRVSEQRRCGAAAAAGGGLSLREELTVLGRQVEDAGRVLEGIGKSISYDLDGEESYSTYLRRESAQISDAYSSSDRSLSELEGKFRQGQEQGGREEARLGDSFLGLLLHARALLRETRDISSGLRDKHDLLALTVRSHGARLSRLKNDYLRA</sequence>
<gene>
    <name evidence="13" type="primary">FIBIN</name>
</gene>
<evidence type="ECO:0000256" key="12">
    <source>
        <dbReference type="SAM" id="MobiDB-lite"/>
    </source>
</evidence>
<dbReference type="AlphaFoldDB" id="A0A493TM51"/>
<keyword evidence="5" id="KW-0964">Secreted</keyword>
<evidence type="ECO:0000256" key="1">
    <source>
        <dbReference type="ARBA" id="ARBA00004240"/>
    </source>
</evidence>
<feature type="region of interest" description="Disordered" evidence="12">
    <location>
        <begin position="1"/>
        <end position="42"/>
    </location>
</feature>
<accession>A0A493TM51</accession>
<keyword evidence="6" id="KW-0732">Signal</keyword>
<feature type="compositionally biased region" description="Pro residues" evidence="12">
    <location>
        <begin position="115"/>
        <end position="135"/>
    </location>
</feature>
<dbReference type="InterPro" id="IPR026772">
    <property type="entry name" value="Fibin"/>
</dbReference>
<dbReference type="GO" id="GO:0005783">
    <property type="term" value="C:endoplasmic reticulum"/>
    <property type="evidence" value="ECO:0007669"/>
    <property type="project" value="UniProtKB-SubCell"/>
</dbReference>
<evidence type="ECO:0000256" key="9">
    <source>
        <dbReference type="ARBA" id="ARBA00023157"/>
    </source>
</evidence>
<dbReference type="GO" id="GO:0005576">
    <property type="term" value="C:extracellular region"/>
    <property type="evidence" value="ECO:0007669"/>
    <property type="project" value="UniProtKB-SubCell"/>
</dbReference>
<dbReference type="Pfam" id="PF15819">
    <property type="entry name" value="Fibin"/>
    <property type="match status" value="1"/>
</dbReference>
<evidence type="ECO:0000256" key="11">
    <source>
        <dbReference type="ARBA" id="ARBA00025913"/>
    </source>
</evidence>
<keyword evidence="7" id="KW-0256">Endoplasmic reticulum</keyword>
<evidence type="ECO:0000256" key="2">
    <source>
        <dbReference type="ARBA" id="ARBA00004555"/>
    </source>
</evidence>
<evidence type="ECO:0000256" key="3">
    <source>
        <dbReference type="ARBA" id="ARBA00004613"/>
    </source>
</evidence>
<dbReference type="Ensembl" id="ENSAPLT00000037643.1">
    <property type="protein sequence ID" value="ENSAPLP00000026956.1"/>
    <property type="gene ID" value="ENSAPLG00000023439.1"/>
</dbReference>
<dbReference type="PANTHER" id="PTHR31185">
    <property type="entry name" value="FIN BUD INITIATION FACTOR FIBIN"/>
    <property type="match status" value="1"/>
</dbReference>
<evidence type="ECO:0000256" key="8">
    <source>
        <dbReference type="ARBA" id="ARBA00023034"/>
    </source>
</evidence>
<comment type="subcellular location">
    <subcellularLocation>
        <location evidence="1">Endoplasmic reticulum</location>
    </subcellularLocation>
    <subcellularLocation>
        <location evidence="2">Golgi apparatus</location>
    </subcellularLocation>
    <subcellularLocation>
        <location evidence="3">Secreted</location>
    </subcellularLocation>
</comment>
<feature type="compositionally biased region" description="Low complexity" evidence="12">
    <location>
        <begin position="25"/>
        <end position="42"/>
    </location>
</feature>
<evidence type="ECO:0000256" key="6">
    <source>
        <dbReference type="ARBA" id="ARBA00022729"/>
    </source>
</evidence>
<evidence type="ECO:0000313" key="14">
    <source>
        <dbReference type="Proteomes" id="UP000016666"/>
    </source>
</evidence>
<reference evidence="14" key="1">
    <citation type="submission" date="2017-10" db="EMBL/GenBank/DDBJ databases">
        <title>A new Pekin duck reference genome.</title>
        <authorList>
            <person name="Hou Z.-C."/>
            <person name="Zhou Z.-K."/>
            <person name="Zhu F."/>
            <person name="Hou S.-S."/>
        </authorList>
    </citation>
    <scope>NUCLEOTIDE SEQUENCE [LARGE SCALE GENOMIC DNA]</scope>
</reference>
<dbReference type="STRING" id="8840.ENSAPLP00000026956"/>
<evidence type="ECO:0000256" key="7">
    <source>
        <dbReference type="ARBA" id="ARBA00022824"/>
    </source>
</evidence>
<keyword evidence="14" id="KW-1185">Reference proteome</keyword>
<dbReference type="Proteomes" id="UP000016666">
    <property type="component" value="Unassembled WGS sequence"/>
</dbReference>
<keyword evidence="8" id="KW-0333">Golgi apparatus</keyword>
<dbReference type="GeneTree" id="ENSGT00390000007623"/>
<reference evidence="13" key="2">
    <citation type="submission" date="2025-08" db="UniProtKB">
        <authorList>
            <consortium name="Ensembl"/>
        </authorList>
    </citation>
    <scope>IDENTIFICATION</scope>
</reference>
<evidence type="ECO:0000313" key="13">
    <source>
        <dbReference type="Ensembl" id="ENSAPLP00000026956.1"/>
    </source>
</evidence>
<keyword evidence="10" id="KW-0325">Glycoprotein</keyword>
<reference evidence="13" key="3">
    <citation type="submission" date="2025-09" db="UniProtKB">
        <authorList>
            <consortium name="Ensembl"/>
        </authorList>
    </citation>
    <scope>IDENTIFICATION</scope>
</reference>
<keyword evidence="9" id="KW-1015">Disulfide bond</keyword>
<name>A0A493TM51_ANAPP</name>
<comment type="similarity">
    <text evidence="4">Belongs to the FIBIN family.</text>
</comment>
<organism evidence="13 14">
    <name type="scientific">Anas platyrhynchos platyrhynchos</name>
    <name type="common">Northern mallard</name>
    <dbReference type="NCBI Taxonomy" id="8840"/>
    <lineage>
        <taxon>Eukaryota</taxon>
        <taxon>Metazoa</taxon>
        <taxon>Chordata</taxon>
        <taxon>Craniata</taxon>
        <taxon>Vertebrata</taxon>
        <taxon>Euteleostomi</taxon>
        <taxon>Archelosauria</taxon>
        <taxon>Archosauria</taxon>
        <taxon>Dinosauria</taxon>
        <taxon>Saurischia</taxon>
        <taxon>Theropoda</taxon>
        <taxon>Coelurosauria</taxon>
        <taxon>Aves</taxon>
        <taxon>Neognathae</taxon>
        <taxon>Galloanserae</taxon>
        <taxon>Anseriformes</taxon>
        <taxon>Anatidae</taxon>
        <taxon>Anatinae</taxon>
        <taxon>Anas</taxon>
    </lineage>
</organism>
<dbReference type="GO" id="GO:0005794">
    <property type="term" value="C:Golgi apparatus"/>
    <property type="evidence" value="ECO:0007669"/>
    <property type="project" value="UniProtKB-SubCell"/>
</dbReference>
<feature type="compositionally biased region" description="Low complexity" evidence="12">
    <location>
        <begin position="136"/>
        <end position="146"/>
    </location>
</feature>
<evidence type="ECO:0000256" key="10">
    <source>
        <dbReference type="ARBA" id="ARBA00023180"/>
    </source>
</evidence>
<evidence type="ECO:0000256" key="4">
    <source>
        <dbReference type="ARBA" id="ARBA00007437"/>
    </source>
</evidence>
<dbReference type="PANTHER" id="PTHR31185:SF0">
    <property type="entry name" value="FIN BUD INITIATION FACTOR HOMOLOG"/>
    <property type="match status" value="1"/>
</dbReference>
<evidence type="ECO:0000256" key="5">
    <source>
        <dbReference type="ARBA" id="ARBA00022525"/>
    </source>
</evidence>